<feature type="region of interest" description="Disordered" evidence="2">
    <location>
        <begin position="811"/>
        <end position="846"/>
    </location>
</feature>
<feature type="repeat" description="ANK" evidence="1">
    <location>
        <begin position="685"/>
        <end position="717"/>
    </location>
</feature>
<feature type="repeat" description="ANK" evidence="1">
    <location>
        <begin position="719"/>
        <end position="751"/>
    </location>
</feature>
<dbReference type="Gene3D" id="2.60.120.650">
    <property type="entry name" value="Cupin"/>
    <property type="match status" value="1"/>
</dbReference>
<dbReference type="PROSITE" id="PS50297">
    <property type="entry name" value="ANK_REP_REGION"/>
    <property type="match status" value="1"/>
</dbReference>
<feature type="compositionally biased region" description="Pro residues" evidence="2">
    <location>
        <begin position="103"/>
        <end position="112"/>
    </location>
</feature>
<evidence type="ECO:0000313" key="5">
    <source>
        <dbReference type="Proteomes" id="UP000789595"/>
    </source>
</evidence>
<evidence type="ECO:0000313" key="4">
    <source>
        <dbReference type="EMBL" id="CAH0367321.1"/>
    </source>
</evidence>
<dbReference type="AlphaFoldDB" id="A0A8J2SGL8"/>
<keyword evidence="1" id="KW-0040">ANK repeat</keyword>
<dbReference type="PROSITE" id="PS51184">
    <property type="entry name" value="JMJC"/>
    <property type="match status" value="1"/>
</dbReference>
<dbReference type="GO" id="GO:0019319">
    <property type="term" value="P:hexose biosynthetic process"/>
    <property type="evidence" value="ECO:0007669"/>
    <property type="project" value="TreeGrafter"/>
</dbReference>
<feature type="compositionally biased region" description="Basic residues" evidence="2">
    <location>
        <begin position="1209"/>
        <end position="1224"/>
    </location>
</feature>
<dbReference type="EMBL" id="CAKKNE010000002">
    <property type="protein sequence ID" value="CAH0367321.1"/>
    <property type="molecule type" value="Genomic_DNA"/>
</dbReference>
<gene>
    <name evidence="4" type="ORF">PECAL_2P03350</name>
</gene>
<dbReference type="Pfam" id="PF12796">
    <property type="entry name" value="Ank_2"/>
    <property type="match status" value="1"/>
</dbReference>
<feature type="region of interest" description="Disordered" evidence="2">
    <location>
        <begin position="1"/>
        <end position="21"/>
    </location>
</feature>
<evidence type="ECO:0000259" key="3">
    <source>
        <dbReference type="PROSITE" id="PS51184"/>
    </source>
</evidence>
<protein>
    <recommendedName>
        <fullName evidence="3">JmjC domain-containing protein</fullName>
    </recommendedName>
</protein>
<dbReference type="InterPro" id="IPR052654">
    <property type="entry name" value="CS_Sulfotransferase"/>
</dbReference>
<organism evidence="4 5">
    <name type="scientific">Pelagomonas calceolata</name>
    <dbReference type="NCBI Taxonomy" id="35677"/>
    <lineage>
        <taxon>Eukaryota</taxon>
        <taxon>Sar</taxon>
        <taxon>Stramenopiles</taxon>
        <taxon>Ochrophyta</taxon>
        <taxon>Pelagophyceae</taxon>
        <taxon>Pelagomonadales</taxon>
        <taxon>Pelagomonadaceae</taxon>
        <taxon>Pelagomonas</taxon>
    </lineage>
</organism>
<evidence type="ECO:0000256" key="2">
    <source>
        <dbReference type="SAM" id="MobiDB-lite"/>
    </source>
</evidence>
<reference evidence="4" key="1">
    <citation type="submission" date="2021-11" db="EMBL/GenBank/DDBJ databases">
        <authorList>
            <consortium name="Genoscope - CEA"/>
            <person name="William W."/>
        </authorList>
    </citation>
    <scope>NUCLEOTIDE SEQUENCE</scope>
</reference>
<sequence>MMRSRRQALPTRRAPHPRERRKRRRGTILLVLCCYALSTACLALGYALGDWRLVAGGVAGLGVERARPGARPAALLVHAGLAVALAARISGLTPTVVAVDNTGPPPPPPRPKPSTHVIGSALGLDDDSTVGWPADLVDFDEAQIRERHPALAADVDAARAHEKETPGSFCYTIDSELSCVPRVYLLGAPKAGTSDLWRLVTSHPSAAAARRKETRFFTRGEFGAPREGYIDAHTRLDEFSRSHRDVSRRIQAGEALTVLDGGPHTLWWSTQRHDGVDSKMVPVPQLLHFMVPEAKLIVSLAEPSRRTYSDYWFLTSEGVAGRPIKGKQQPLQSADDFHSKILKDVKALELCFDAFEQQQNVNPRYEWSLEAVQTCVYDRMHFGLNGRGRLGASVYAAFVGRWLDAYPRSQLLVLRLEDRQDDAGLRDELGRVYAFLNLDASVARSLDEEVVEARANGAKAERPPMRADTSTVLRAFFRPLNERLASLLDDEKFLWKDVETGGGGVSSEDVARHKLDDRAQRGKPKPPPPQQQSLVALVAAGDAHGVAEYLKDGAVTNVGDVLSVAALTLDEPVLKVLLDHGLDANATEGLGKGPGASPLHVACQTMTWGDSMKHSFVFALLANTGHPLDKAIERGSSSLGHRVLQHKGDTTYGQLHIRQALGGAALRVVRLLLAHGGDPNALDGLGRTPAHYCAAAGFGDALIALSEGGADLDIRDAPHMSTPLHVAALHGQGRSVVALLERGADPKIKDGHGHDLSMLAGGKGAPLRASLPFKAEDDDVNAVVNDATEADAPEVLRRRLSRLLGGLLRSDPADEIGDDGSASMDAPDNASEDAPDAAGERGRGGWETASRAELSELLYGKGSPPKSDAALNKAYRECDFEILEKDASSAEILARLAQNRPFVIRGLIDETWALDEMTRDKLLQAHGASTVTVSAIPYATKFSAHADGHHEVQRDMALRHYVSDMASHKTSLDNERYPWYVFRGHPVAKMPPKDRIHDTESWFVDPSQSPTPPSLYGAFEAASAFDAHRHTPSQRHAPLKYEDRWASHDSKVPEDPYDRAWPFVNLQWALGGPASGAPQHFHNTAWNACVYGAKKWLVYPPAYALMSNEQIRKWDEDDRSELEKDGQPSPLTCVQRAGDVAVVPEMWGHGVVNLEETLAVATEVRMALFRPPLPKAFRQVAAVLRRREPPKKGVERRGHHGGEEPRKPPPPRRPRRPRHHIGPQ</sequence>
<dbReference type="SUPFAM" id="SSF48403">
    <property type="entry name" value="Ankyrin repeat"/>
    <property type="match status" value="1"/>
</dbReference>
<dbReference type="InterPro" id="IPR036770">
    <property type="entry name" value="Ankyrin_rpt-contain_sf"/>
</dbReference>
<dbReference type="SUPFAM" id="SSF51197">
    <property type="entry name" value="Clavaminate synthase-like"/>
    <property type="match status" value="1"/>
</dbReference>
<keyword evidence="5" id="KW-1185">Reference proteome</keyword>
<proteinExistence type="predicted"/>
<feature type="region of interest" description="Disordered" evidence="2">
    <location>
        <begin position="1184"/>
        <end position="1224"/>
    </location>
</feature>
<name>A0A8J2SGL8_9STRA</name>
<dbReference type="PANTHER" id="PTHR15723">
    <property type="entry name" value="CARBOHYDRATE SULFOTRANSFERASE 15"/>
    <property type="match status" value="1"/>
</dbReference>
<dbReference type="InterPro" id="IPR002110">
    <property type="entry name" value="Ankyrin_rpt"/>
</dbReference>
<dbReference type="Proteomes" id="UP000789595">
    <property type="component" value="Unassembled WGS sequence"/>
</dbReference>
<dbReference type="InterPro" id="IPR003347">
    <property type="entry name" value="JmjC_dom"/>
</dbReference>
<dbReference type="SMART" id="SM00558">
    <property type="entry name" value="JmjC"/>
    <property type="match status" value="1"/>
</dbReference>
<dbReference type="OrthoDB" id="203487at2759"/>
<dbReference type="PROSITE" id="PS50088">
    <property type="entry name" value="ANK_REPEAT"/>
    <property type="match status" value="2"/>
</dbReference>
<feature type="compositionally biased region" description="Basic and acidic residues" evidence="2">
    <location>
        <begin position="1185"/>
        <end position="1207"/>
    </location>
</feature>
<dbReference type="GO" id="GO:0050659">
    <property type="term" value="F:N-acetylgalactosamine 4-sulfate 6-O-sulfotransferase activity"/>
    <property type="evidence" value="ECO:0007669"/>
    <property type="project" value="TreeGrafter"/>
</dbReference>
<dbReference type="SUPFAM" id="SSF52540">
    <property type="entry name" value="P-loop containing nucleoside triphosphate hydrolases"/>
    <property type="match status" value="1"/>
</dbReference>
<dbReference type="InterPro" id="IPR027417">
    <property type="entry name" value="P-loop_NTPase"/>
</dbReference>
<feature type="domain" description="JmjC" evidence="3">
    <location>
        <begin position="1020"/>
        <end position="1181"/>
    </location>
</feature>
<feature type="region of interest" description="Disordered" evidence="2">
    <location>
        <begin position="98"/>
        <end position="117"/>
    </location>
</feature>
<dbReference type="Gene3D" id="3.40.50.300">
    <property type="entry name" value="P-loop containing nucleotide triphosphate hydrolases"/>
    <property type="match status" value="1"/>
</dbReference>
<evidence type="ECO:0000256" key="1">
    <source>
        <dbReference type="PROSITE-ProRule" id="PRU00023"/>
    </source>
</evidence>
<comment type="caution">
    <text evidence="4">The sequence shown here is derived from an EMBL/GenBank/DDBJ whole genome shotgun (WGS) entry which is preliminary data.</text>
</comment>
<dbReference type="SMART" id="SM00248">
    <property type="entry name" value="ANK"/>
    <property type="match status" value="5"/>
</dbReference>
<dbReference type="PANTHER" id="PTHR15723:SF0">
    <property type="entry name" value="CARBOHYDRATE SULFOTRANSFERASE 15"/>
    <property type="match status" value="1"/>
</dbReference>
<dbReference type="Gene3D" id="1.25.40.20">
    <property type="entry name" value="Ankyrin repeat-containing domain"/>
    <property type="match status" value="2"/>
</dbReference>
<accession>A0A8J2SGL8</accession>